<keyword evidence="1" id="KW-0812">Transmembrane</keyword>
<reference evidence="2 3" key="1">
    <citation type="journal article" date="2019" name="Int. J. Syst. Evol. Microbiol.">
        <title>The Global Catalogue of Microorganisms (GCM) 10K type strain sequencing project: providing services to taxonomists for standard genome sequencing and annotation.</title>
        <authorList>
            <consortium name="The Broad Institute Genomics Platform"/>
            <consortium name="The Broad Institute Genome Sequencing Center for Infectious Disease"/>
            <person name="Wu L."/>
            <person name="Ma J."/>
        </authorList>
    </citation>
    <scope>NUCLEOTIDE SEQUENCE [LARGE SCALE GENOMIC DNA]</scope>
    <source>
        <strain evidence="2 3">JCM 15608</strain>
    </source>
</reference>
<evidence type="ECO:0000313" key="2">
    <source>
        <dbReference type="EMBL" id="GAA0816359.1"/>
    </source>
</evidence>
<keyword evidence="1" id="KW-1133">Transmembrane helix</keyword>
<proteinExistence type="predicted"/>
<evidence type="ECO:0000313" key="3">
    <source>
        <dbReference type="Proteomes" id="UP001500021"/>
    </source>
</evidence>
<dbReference type="EMBL" id="BAAAFA010000005">
    <property type="protein sequence ID" value="GAA0816359.1"/>
    <property type="molecule type" value="Genomic_DNA"/>
</dbReference>
<comment type="caution">
    <text evidence="2">The sequence shown here is derived from an EMBL/GenBank/DDBJ whole genome shotgun (WGS) entry which is preliminary data.</text>
</comment>
<feature type="transmembrane region" description="Helical" evidence="1">
    <location>
        <begin position="26"/>
        <end position="44"/>
    </location>
</feature>
<gene>
    <name evidence="2" type="ORF">GCM10009111_16010</name>
</gene>
<keyword evidence="3" id="KW-1185">Reference proteome</keyword>
<organism evidence="2 3">
    <name type="scientific">Colwellia asteriadis</name>
    <dbReference type="NCBI Taxonomy" id="517723"/>
    <lineage>
        <taxon>Bacteria</taxon>
        <taxon>Pseudomonadati</taxon>
        <taxon>Pseudomonadota</taxon>
        <taxon>Gammaproteobacteria</taxon>
        <taxon>Alteromonadales</taxon>
        <taxon>Colwelliaceae</taxon>
        <taxon>Colwellia</taxon>
    </lineage>
</organism>
<dbReference type="Proteomes" id="UP001500021">
    <property type="component" value="Unassembled WGS sequence"/>
</dbReference>
<keyword evidence="1" id="KW-0472">Membrane</keyword>
<accession>A0ABN1L6E6</accession>
<sequence>MPSSLIFTTQPDSENNKGVAANNTSTVFFMVIPFIVVIVSTLSVKAKKLPKNKPLILRDLLKKLQRGM</sequence>
<evidence type="ECO:0000256" key="1">
    <source>
        <dbReference type="SAM" id="Phobius"/>
    </source>
</evidence>
<protein>
    <submittedName>
        <fullName evidence="2">Uncharacterized protein</fullName>
    </submittedName>
</protein>
<name>A0ABN1L6E6_9GAMM</name>